<comment type="caution">
    <text evidence="2">The sequence shown here is derived from an EMBL/GenBank/DDBJ whole genome shotgun (WGS) entry which is preliminary data.</text>
</comment>
<accession>A0ABV8UU66</accession>
<gene>
    <name evidence="2" type="ORF">ACFO0S_04310</name>
</gene>
<dbReference type="EMBL" id="JBHSEF010000010">
    <property type="protein sequence ID" value="MFC4354296.1"/>
    <property type="molecule type" value="Genomic_DNA"/>
</dbReference>
<sequence length="955" mass="109813">MINDHFWLDEDLYRHSSDGLRIGFDLYINLPEDIMPVSIIDFCARAGFETNALSLDFFEKSTQKFELHFIQSDQTILSKAGNKYTIFYESERELNGFITNLAAVSMTGKVQDPISIRSLDEIWSYSGFGYSHEASPERSLSMNIKIDPLLVDREGLISLSCFAARISLLHTHIQLPLLNAEDERHILFEIKESETNELILQKSNTLLLECNKTNLSAVVRSLTTSKHWSEGGSFAWWSKKMEIDNRLQPIEIDSAPILHEKWTNTGEVNELLTLIDSKKKELSGEVIVFISKDKRVRESLVEKLQTIAPSVEKWTIVNSFKPGYCWIEETVIPELKDKKESITSIKVVAKKEVPTDNLELPIRWLQEMYPIDHLLSSSFNLPLSDIKLDLSEAQDETYSVYIKTSANSEWRETHSFSVLTSTVPYVDHERVATPTTSGIFVRGNTKWSETIQTDRERFYLYYLQHILPKLENLVLPAAMGQGYTSPLFKRIEIDVWMNEEERELGIDQERISSLEALHEDLYFNTLDYFDYLGERTTGKGYNAPGGIVPLMHLSDETTPKAEIKVYGWHQCSTPLPITSSLSFTNEGHLETASMNYENKVIDVPIKPFDSPETSYHPDVDKELTNPNVFIKYADFSFEGHPIPVFEWFQSTGADFVSTHKLSIYRKTIFIEAGHHANEVSSTPAVFELIKKLDDNYGDTWRSHLNIVSIPASNPDGFTLLQRLVNEHPKWKHHAARYNAVGLEFAHIRWQETIFGEANVFPEVMRRWAPDIIIDDHGIPSHEWVQPFAGYNSPPRFPVSYFLPSAKLYGIGRTAECEELAIHKSNLNTLVHAVNDEFDKTKIADMNRYWRNRFELYGNRWLPDVFPLETSENINFYTQMSVTPTYSAVGIFRYPSWVAADIISEAADEVVYDEELRDCIEAHCIFNFAIVKRIIHADIHPIREGNKLFRQRPLKL</sequence>
<evidence type="ECO:0000313" key="3">
    <source>
        <dbReference type="Proteomes" id="UP001595733"/>
    </source>
</evidence>
<dbReference type="InterPro" id="IPR000834">
    <property type="entry name" value="Peptidase_M14"/>
</dbReference>
<protein>
    <submittedName>
        <fullName evidence="2">M14 family metallopeptidase</fullName>
    </submittedName>
</protein>
<dbReference type="Pfam" id="PF00246">
    <property type="entry name" value="Peptidase_M14"/>
    <property type="match status" value="1"/>
</dbReference>
<dbReference type="RefSeq" id="WP_378140574.1">
    <property type="nucleotide sequence ID" value="NZ_JBHSEF010000010.1"/>
</dbReference>
<keyword evidence="3" id="KW-1185">Reference proteome</keyword>
<dbReference type="CDD" id="cd06232">
    <property type="entry name" value="M14-like"/>
    <property type="match status" value="1"/>
</dbReference>
<reference evidence="3" key="1">
    <citation type="journal article" date="2019" name="Int. J. Syst. Evol. Microbiol.">
        <title>The Global Catalogue of Microorganisms (GCM) 10K type strain sequencing project: providing services to taxonomists for standard genome sequencing and annotation.</title>
        <authorList>
            <consortium name="The Broad Institute Genomics Platform"/>
            <consortium name="The Broad Institute Genome Sequencing Center for Infectious Disease"/>
            <person name="Wu L."/>
            <person name="Ma J."/>
        </authorList>
    </citation>
    <scope>NUCLEOTIDE SEQUENCE [LARGE SCALE GENOMIC DNA]</scope>
    <source>
        <strain evidence="3">CCUG 50353</strain>
    </source>
</reference>
<proteinExistence type="predicted"/>
<dbReference type="SUPFAM" id="SSF53187">
    <property type="entry name" value="Zn-dependent exopeptidases"/>
    <property type="match status" value="1"/>
</dbReference>
<organism evidence="2 3">
    <name type="scientific">Chryseomicrobium palamuruense</name>
    <dbReference type="NCBI Taxonomy" id="682973"/>
    <lineage>
        <taxon>Bacteria</taxon>
        <taxon>Bacillati</taxon>
        <taxon>Bacillota</taxon>
        <taxon>Bacilli</taxon>
        <taxon>Bacillales</taxon>
        <taxon>Caryophanaceae</taxon>
        <taxon>Chryseomicrobium</taxon>
    </lineage>
</organism>
<dbReference type="Proteomes" id="UP001595733">
    <property type="component" value="Unassembled WGS sequence"/>
</dbReference>
<dbReference type="Gene3D" id="3.40.630.10">
    <property type="entry name" value="Zn peptidases"/>
    <property type="match status" value="1"/>
</dbReference>
<name>A0ABV8UU66_9BACL</name>
<evidence type="ECO:0000313" key="2">
    <source>
        <dbReference type="EMBL" id="MFC4354296.1"/>
    </source>
</evidence>
<evidence type="ECO:0000259" key="1">
    <source>
        <dbReference type="Pfam" id="PF00246"/>
    </source>
</evidence>
<feature type="domain" description="Peptidase M14" evidence="1">
    <location>
        <begin position="636"/>
        <end position="738"/>
    </location>
</feature>